<accession>A0ABS9TTM0</accession>
<gene>
    <name evidence="2" type="ORF">MMF94_40040</name>
</gene>
<evidence type="ECO:0000313" key="2">
    <source>
        <dbReference type="EMBL" id="MCH6171912.1"/>
    </source>
</evidence>
<proteinExistence type="predicted"/>
<name>A0ABS9TTM0_9PSEU</name>
<dbReference type="EMBL" id="JAKXMK010000051">
    <property type="protein sequence ID" value="MCH6171912.1"/>
    <property type="molecule type" value="Genomic_DNA"/>
</dbReference>
<dbReference type="InterPro" id="IPR036291">
    <property type="entry name" value="NAD(P)-bd_dom_sf"/>
</dbReference>
<reference evidence="2 3" key="1">
    <citation type="submission" date="2022-03" db="EMBL/GenBank/DDBJ databases">
        <title>Pseudonocardia alaer sp. nov., a novel actinomycete isolated from reed forest soil.</title>
        <authorList>
            <person name="Wang L."/>
        </authorList>
    </citation>
    <scope>NUCLEOTIDE SEQUENCE [LARGE SCALE GENOMIC DNA]</scope>
    <source>
        <strain evidence="2 3">Y-16303</strain>
    </source>
</reference>
<dbReference type="SUPFAM" id="SSF51735">
    <property type="entry name" value="NAD(P)-binding Rossmann-fold domains"/>
    <property type="match status" value="1"/>
</dbReference>
<dbReference type="Gene3D" id="3.40.50.720">
    <property type="entry name" value="NAD(P)-binding Rossmann-like Domain"/>
    <property type="match status" value="1"/>
</dbReference>
<dbReference type="InterPro" id="IPR051604">
    <property type="entry name" value="Ergot_Alk_Oxidoreductase"/>
</dbReference>
<protein>
    <submittedName>
        <fullName evidence="2">NAD(P)H-binding protein</fullName>
    </submittedName>
</protein>
<evidence type="ECO:0000259" key="1">
    <source>
        <dbReference type="Pfam" id="PF05368"/>
    </source>
</evidence>
<dbReference type="Gene3D" id="3.90.25.10">
    <property type="entry name" value="UDP-galactose 4-epimerase, domain 1"/>
    <property type="match status" value="1"/>
</dbReference>
<dbReference type="Pfam" id="PF05368">
    <property type="entry name" value="NmrA"/>
    <property type="match status" value="1"/>
</dbReference>
<evidence type="ECO:0000313" key="3">
    <source>
        <dbReference type="Proteomes" id="UP001299970"/>
    </source>
</evidence>
<feature type="domain" description="NmrA-like" evidence="1">
    <location>
        <begin position="2"/>
        <end position="97"/>
    </location>
</feature>
<dbReference type="PANTHER" id="PTHR43162">
    <property type="match status" value="1"/>
</dbReference>
<comment type="caution">
    <text evidence="2">The sequence shown here is derived from an EMBL/GenBank/DDBJ whole genome shotgun (WGS) entry which is preliminary data.</text>
</comment>
<dbReference type="PANTHER" id="PTHR43162:SF1">
    <property type="entry name" value="PRESTALK A DIFFERENTIATION PROTEIN A"/>
    <property type="match status" value="1"/>
</dbReference>
<sequence>MTILVTGATGTVGRHLVRQLAEAGHPVRALTRNPAAANMPPGVEVVAGDLTDPDALAAAFTDVTGLHLITFGGDAGEALTTGPQLVALATKAGVRRVSVLSGWEESSVEVALRGADIGWTLLAPKEFMSSALEWAGMVREGAIRVLANWPSAVVHEADIAAVAATALTEDGHAEQTYVITGPHALTSAERTRLIGEAIGREVTFDQLNEDQERERLQSYGYPDDYVEFGIQLATNPPPQAGVVEPTVEQVTGRPARTFAQWAAEHADAFR</sequence>
<dbReference type="InterPro" id="IPR008030">
    <property type="entry name" value="NmrA-like"/>
</dbReference>
<dbReference type="Proteomes" id="UP001299970">
    <property type="component" value="Unassembled WGS sequence"/>
</dbReference>
<dbReference type="RefSeq" id="WP_241042716.1">
    <property type="nucleotide sequence ID" value="NZ_BAAAJF010000031.1"/>
</dbReference>
<keyword evidence="3" id="KW-1185">Reference proteome</keyword>
<organism evidence="2 3">
    <name type="scientific">Pseudonocardia alaniniphila</name>
    <dbReference type="NCBI Taxonomy" id="75291"/>
    <lineage>
        <taxon>Bacteria</taxon>
        <taxon>Bacillati</taxon>
        <taxon>Actinomycetota</taxon>
        <taxon>Actinomycetes</taxon>
        <taxon>Pseudonocardiales</taxon>
        <taxon>Pseudonocardiaceae</taxon>
        <taxon>Pseudonocardia</taxon>
    </lineage>
</organism>